<feature type="transmembrane region" description="Helical" evidence="6">
    <location>
        <begin position="173"/>
        <end position="193"/>
    </location>
</feature>
<keyword evidence="2" id="KW-0813">Transport</keyword>
<feature type="transmembrane region" description="Helical" evidence="6">
    <location>
        <begin position="313"/>
        <end position="340"/>
    </location>
</feature>
<evidence type="ECO:0000256" key="3">
    <source>
        <dbReference type="ARBA" id="ARBA00022692"/>
    </source>
</evidence>
<dbReference type="Gene3D" id="1.20.1740.10">
    <property type="entry name" value="Amino acid/polyamine transporter I"/>
    <property type="match status" value="2"/>
</dbReference>
<comment type="subcellular location">
    <subcellularLocation>
        <location evidence="1">Membrane</location>
        <topology evidence="1">Multi-pass membrane protein</topology>
    </subcellularLocation>
</comment>
<reference evidence="7 8" key="1">
    <citation type="journal article" date="2014" name="Nat. Commun.">
        <title>Klebsormidium flaccidum genome reveals primary factors for plant terrestrial adaptation.</title>
        <authorList>
            <person name="Hori K."/>
            <person name="Maruyama F."/>
            <person name="Fujisawa T."/>
            <person name="Togashi T."/>
            <person name="Yamamoto N."/>
            <person name="Seo M."/>
            <person name="Sato S."/>
            <person name="Yamada T."/>
            <person name="Mori H."/>
            <person name="Tajima N."/>
            <person name="Moriyama T."/>
            <person name="Ikeuchi M."/>
            <person name="Watanabe M."/>
            <person name="Wada H."/>
            <person name="Kobayashi K."/>
            <person name="Saito M."/>
            <person name="Masuda T."/>
            <person name="Sasaki-Sekimoto Y."/>
            <person name="Mashiguchi K."/>
            <person name="Awai K."/>
            <person name="Shimojima M."/>
            <person name="Masuda S."/>
            <person name="Iwai M."/>
            <person name="Nobusawa T."/>
            <person name="Narise T."/>
            <person name="Kondo S."/>
            <person name="Saito H."/>
            <person name="Sato R."/>
            <person name="Murakawa M."/>
            <person name="Ihara Y."/>
            <person name="Oshima-Yamada Y."/>
            <person name="Ohtaka K."/>
            <person name="Satoh M."/>
            <person name="Sonobe K."/>
            <person name="Ishii M."/>
            <person name="Ohtani R."/>
            <person name="Kanamori-Sato M."/>
            <person name="Honoki R."/>
            <person name="Miyazaki D."/>
            <person name="Mochizuki H."/>
            <person name="Umetsu J."/>
            <person name="Higashi K."/>
            <person name="Shibata D."/>
            <person name="Kamiya Y."/>
            <person name="Sato N."/>
            <person name="Nakamura Y."/>
            <person name="Tabata S."/>
            <person name="Ida S."/>
            <person name="Kurokawa K."/>
            <person name="Ohta H."/>
        </authorList>
    </citation>
    <scope>NUCLEOTIDE SEQUENCE [LARGE SCALE GENOMIC DNA]</scope>
    <source>
        <strain evidence="7 8">NIES-2285</strain>
    </source>
</reference>
<evidence type="ECO:0000256" key="6">
    <source>
        <dbReference type="SAM" id="Phobius"/>
    </source>
</evidence>
<organism evidence="7 8">
    <name type="scientific">Klebsormidium nitens</name>
    <name type="common">Green alga</name>
    <name type="synonym">Ulothrix nitens</name>
    <dbReference type="NCBI Taxonomy" id="105231"/>
    <lineage>
        <taxon>Eukaryota</taxon>
        <taxon>Viridiplantae</taxon>
        <taxon>Streptophyta</taxon>
        <taxon>Klebsormidiophyceae</taxon>
        <taxon>Klebsormidiales</taxon>
        <taxon>Klebsormidiaceae</taxon>
        <taxon>Klebsormidium</taxon>
    </lineage>
</organism>
<dbReference type="InterPro" id="IPR002293">
    <property type="entry name" value="AA/rel_permease1"/>
</dbReference>
<name>A0A1Y1HV80_KLENI</name>
<dbReference type="InterPro" id="IPR004840">
    <property type="entry name" value="Amino_acid_permease_CS"/>
</dbReference>
<dbReference type="EMBL" id="DF237020">
    <property type="protein sequence ID" value="GAQ81099.1"/>
    <property type="molecule type" value="Genomic_DNA"/>
</dbReference>
<feature type="transmembrane region" description="Helical" evidence="6">
    <location>
        <begin position="43"/>
        <end position="70"/>
    </location>
</feature>
<feature type="transmembrane region" description="Helical" evidence="6">
    <location>
        <begin position="138"/>
        <end position="161"/>
    </location>
</feature>
<dbReference type="GO" id="GO:0016020">
    <property type="term" value="C:membrane"/>
    <property type="evidence" value="ECO:0007669"/>
    <property type="project" value="UniProtKB-SubCell"/>
</dbReference>
<dbReference type="OrthoDB" id="3257095at2759"/>
<keyword evidence="3 6" id="KW-0812">Transmembrane</keyword>
<gene>
    <name evidence="7" type="ORF">KFL_000710040</name>
</gene>
<sequence>MEGAALVKKGEVSSTPAHFKATKAMAIDSGEKRLRELGYKQELFRALGAIANFAIGYTIIGVLMGVTGLYGWGFQNGGPVSVVWGWFLTSIFCLFIASSMAELSSSLPTAGGLYPWFYVLAGPTWGPFWSWITGWYNFLGFVCGLAVINNIAANIIATQVVIATGPGPESGYVASKGLILAIMSGLCIIQATINTFNVRILAVFEKTVLCVELAGLVVIVATLLFRFCTQAIGQAAVHMSEETVGSDVTTPVSIISAVGAAGFFGWIFIIVLTFCIQDPATILDPQNATAGRSVVGQIFYDAFLSKGRSYNGAIALLTIPLVTACCSGVPQIAACSRVLFAMSRDKAVPFSGFVHWSPKGSHTPVAAVWISSLLSFCFALFSLKSVIAFNAVTTCGSISFHVAYIVPICLRLVCPQNFKPGPFNMGR</sequence>
<evidence type="ECO:0000313" key="8">
    <source>
        <dbReference type="Proteomes" id="UP000054558"/>
    </source>
</evidence>
<keyword evidence="4 6" id="KW-1133">Transmembrane helix</keyword>
<evidence type="ECO:0000256" key="5">
    <source>
        <dbReference type="ARBA" id="ARBA00023136"/>
    </source>
</evidence>
<dbReference type="PANTHER" id="PTHR45649">
    <property type="entry name" value="AMINO-ACID PERMEASE BAT1"/>
    <property type="match status" value="1"/>
</dbReference>
<feature type="transmembrane region" description="Helical" evidence="6">
    <location>
        <begin position="213"/>
        <end position="233"/>
    </location>
</feature>
<keyword evidence="8" id="KW-1185">Reference proteome</keyword>
<feature type="transmembrane region" description="Helical" evidence="6">
    <location>
        <begin position="254"/>
        <end position="274"/>
    </location>
</feature>
<dbReference type="Proteomes" id="UP000054558">
    <property type="component" value="Unassembled WGS sequence"/>
</dbReference>
<dbReference type="AlphaFoldDB" id="A0A1Y1HV80"/>
<dbReference type="GO" id="GO:0015812">
    <property type="term" value="P:gamma-aminobutyric acid transport"/>
    <property type="evidence" value="ECO:0000318"/>
    <property type="project" value="GO_Central"/>
</dbReference>
<evidence type="ECO:0000313" key="7">
    <source>
        <dbReference type="EMBL" id="GAQ81099.1"/>
    </source>
</evidence>
<evidence type="ECO:0000256" key="1">
    <source>
        <dbReference type="ARBA" id="ARBA00004141"/>
    </source>
</evidence>
<dbReference type="PANTHER" id="PTHR45649:SF30">
    <property type="entry name" value="AMINO-ACID PERMEASE BAT1"/>
    <property type="match status" value="1"/>
</dbReference>
<feature type="transmembrane region" description="Helical" evidence="6">
    <location>
        <begin position="82"/>
        <end position="101"/>
    </location>
</feature>
<dbReference type="STRING" id="105231.A0A1Y1HV80"/>
<proteinExistence type="predicted"/>
<dbReference type="PROSITE" id="PS00218">
    <property type="entry name" value="AMINO_ACID_PERMEASE_1"/>
    <property type="match status" value="1"/>
</dbReference>
<dbReference type="PIRSF" id="PIRSF006060">
    <property type="entry name" value="AA_transporter"/>
    <property type="match status" value="1"/>
</dbReference>
<evidence type="ECO:0000256" key="2">
    <source>
        <dbReference type="ARBA" id="ARBA00022448"/>
    </source>
</evidence>
<keyword evidence="5 6" id="KW-0472">Membrane</keyword>
<protein>
    <submittedName>
        <fullName evidence="7">Amino acid transporter protein</fullName>
    </submittedName>
</protein>
<feature type="transmembrane region" description="Helical" evidence="6">
    <location>
        <begin position="361"/>
        <end position="381"/>
    </location>
</feature>
<dbReference type="GO" id="GO:0015185">
    <property type="term" value="F:gamma-aminobutyric acid transmembrane transporter activity"/>
    <property type="evidence" value="ECO:0000318"/>
    <property type="project" value="GO_Central"/>
</dbReference>
<evidence type="ECO:0000256" key="4">
    <source>
        <dbReference type="ARBA" id="ARBA00022989"/>
    </source>
</evidence>
<dbReference type="Pfam" id="PF13520">
    <property type="entry name" value="AA_permease_2"/>
    <property type="match status" value="2"/>
</dbReference>
<feature type="transmembrane region" description="Helical" evidence="6">
    <location>
        <begin position="113"/>
        <end position="132"/>
    </location>
</feature>
<accession>A0A1Y1HV80</accession>
<dbReference type="OMA" id="CMNPDVS"/>